<evidence type="ECO:0000256" key="2">
    <source>
        <dbReference type="ARBA" id="ARBA00022946"/>
    </source>
</evidence>
<dbReference type="PANTHER" id="PTHR15437:SF6">
    <property type="entry name" value="TRANSCRIPTION TERMINATION FACTOR, MITOCHONDRIAL"/>
    <property type="match status" value="1"/>
</dbReference>
<dbReference type="AlphaFoldDB" id="A0A2G8JII1"/>
<organism evidence="3 4">
    <name type="scientific">Stichopus japonicus</name>
    <name type="common">Sea cucumber</name>
    <dbReference type="NCBI Taxonomy" id="307972"/>
    <lineage>
        <taxon>Eukaryota</taxon>
        <taxon>Metazoa</taxon>
        <taxon>Echinodermata</taxon>
        <taxon>Eleutherozoa</taxon>
        <taxon>Echinozoa</taxon>
        <taxon>Holothuroidea</taxon>
        <taxon>Aspidochirotacea</taxon>
        <taxon>Aspidochirotida</taxon>
        <taxon>Stichopodidae</taxon>
        <taxon>Apostichopus</taxon>
    </lineage>
</organism>
<keyword evidence="4" id="KW-1185">Reference proteome</keyword>
<comment type="caution">
    <text evidence="3">The sequence shown here is derived from an EMBL/GenBank/DDBJ whole genome shotgun (WGS) entry which is preliminary data.</text>
</comment>
<dbReference type="SMART" id="SM00733">
    <property type="entry name" value="Mterf"/>
    <property type="match status" value="3"/>
</dbReference>
<dbReference type="OrthoDB" id="637682at2759"/>
<dbReference type="GO" id="GO:0003676">
    <property type="term" value="F:nucleic acid binding"/>
    <property type="evidence" value="ECO:0007669"/>
    <property type="project" value="InterPro"/>
</dbReference>
<dbReference type="Pfam" id="PF02536">
    <property type="entry name" value="mTERF"/>
    <property type="match status" value="1"/>
</dbReference>
<dbReference type="GO" id="GO:0005759">
    <property type="term" value="C:mitochondrial matrix"/>
    <property type="evidence" value="ECO:0007669"/>
    <property type="project" value="TreeGrafter"/>
</dbReference>
<sequence length="204" mass="23917">MQRVPKFFTSAPYISESIVQYMIGTGVSSKNLRNLLIFSPSLFYRVKGRPQQIGNLLLSIIQEHQPDVDATSILAHMLRNDIKLFNRTEKEVKRNLRFLNELGIEGTNLVKIIHYCPSALRIGTDFLQQRWSYLQERFELEDKDMVECVVKYPRILTHTDDKLKEKFDFLYDTAGFRPADIAKNPRLFERSIPHLKGRYEFFGI</sequence>
<accession>A0A2G8JII1</accession>
<comment type="similarity">
    <text evidence="1">Belongs to the mTERF family.</text>
</comment>
<dbReference type="Gene3D" id="1.25.70.10">
    <property type="entry name" value="Transcription termination factor 3, mitochondrial"/>
    <property type="match status" value="1"/>
</dbReference>
<name>A0A2G8JII1_STIJA</name>
<evidence type="ECO:0000313" key="3">
    <source>
        <dbReference type="EMBL" id="PIK35528.1"/>
    </source>
</evidence>
<reference evidence="3 4" key="1">
    <citation type="journal article" date="2017" name="PLoS Biol.">
        <title>The sea cucumber genome provides insights into morphological evolution and visceral regeneration.</title>
        <authorList>
            <person name="Zhang X."/>
            <person name="Sun L."/>
            <person name="Yuan J."/>
            <person name="Sun Y."/>
            <person name="Gao Y."/>
            <person name="Zhang L."/>
            <person name="Li S."/>
            <person name="Dai H."/>
            <person name="Hamel J.F."/>
            <person name="Liu C."/>
            <person name="Yu Y."/>
            <person name="Liu S."/>
            <person name="Lin W."/>
            <person name="Guo K."/>
            <person name="Jin S."/>
            <person name="Xu P."/>
            <person name="Storey K.B."/>
            <person name="Huan P."/>
            <person name="Zhang T."/>
            <person name="Zhou Y."/>
            <person name="Zhang J."/>
            <person name="Lin C."/>
            <person name="Li X."/>
            <person name="Xing L."/>
            <person name="Huo D."/>
            <person name="Sun M."/>
            <person name="Wang L."/>
            <person name="Mercier A."/>
            <person name="Li F."/>
            <person name="Yang H."/>
            <person name="Xiang J."/>
        </authorList>
    </citation>
    <scope>NUCLEOTIDE SEQUENCE [LARGE SCALE GENOMIC DNA]</scope>
    <source>
        <strain evidence="3">Shaxun</strain>
        <tissue evidence="3">Muscle</tissue>
    </source>
</reference>
<dbReference type="Proteomes" id="UP000230750">
    <property type="component" value="Unassembled WGS sequence"/>
</dbReference>
<keyword evidence="2" id="KW-0809">Transit peptide</keyword>
<dbReference type="InterPro" id="IPR038538">
    <property type="entry name" value="MTERF_sf"/>
</dbReference>
<dbReference type="EMBL" id="MRZV01001880">
    <property type="protein sequence ID" value="PIK35528.1"/>
    <property type="molecule type" value="Genomic_DNA"/>
</dbReference>
<dbReference type="GO" id="GO:0006393">
    <property type="term" value="P:termination of mitochondrial transcription"/>
    <property type="evidence" value="ECO:0007669"/>
    <property type="project" value="TreeGrafter"/>
</dbReference>
<gene>
    <name evidence="3" type="ORF">BSL78_27648</name>
</gene>
<dbReference type="InterPro" id="IPR003690">
    <property type="entry name" value="MTERF"/>
</dbReference>
<evidence type="ECO:0000256" key="1">
    <source>
        <dbReference type="ARBA" id="ARBA00007692"/>
    </source>
</evidence>
<protein>
    <submittedName>
        <fullName evidence="3">Uncharacterized protein</fullName>
    </submittedName>
</protein>
<evidence type="ECO:0000313" key="4">
    <source>
        <dbReference type="Proteomes" id="UP000230750"/>
    </source>
</evidence>
<dbReference type="PANTHER" id="PTHR15437">
    <property type="entry name" value="TRANSCRIPTION TERMINATION FACTOR, MITOCHONDRIAL"/>
    <property type="match status" value="1"/>
</dbReference>
<proteinExistence type="inferred from homology"/>